<evidence type="ECO:0000313" key="2">
    <source>
        <dbReference type="Proteomes" id="UP000317648"/>
    </source>
</evidence>
<keyword evidence="2" id="KW-1185">Reference proteome</keyword>
<protein>
    <recommendedName>
        <fullName evidence="3">DUF4303 domain-containing protein</fullName>
    </recommendedName>
</protein>
<accession>A0A518DYN0</accession>
<proteinExistence type="predicted"/>
<dbReference type="EMBL" id="CP036433">
    <property type="protein sequence ID" value="QDU96952.1"/>
    <property type="molecule type" value="Genomic_DNA"/>
</dbReference>
<organism evidence="1 2">
    <name type="scientific">Lignipirellula cremea</name>
    <dbReference type="NCBI Taxonomy" id="2528010"/>
    <lineage>
        <taxon>Bacteria</taxon>
        <taxon>Pseudomonadati</taxon>
        <taxon>Planctomycetota</taxon>
        <taxon>Planctomycetia</taxon>
        <taxon>Pirellulales</taxon>
        <taxon>Pirellulaceae</taxon>
        <taxon>Lignipirellula</taxon>
    </lineage>
</organism>
<evidence type="ECO:0008006" key="3">
    <source>
        <dbReference type="Google" id="ProtNLM"/>
    </source>
</evidence>
<gene>
    <name evidence="1" type="ORF">Pla8534_47770</name>
</gene>
<dbReference type="KEGG" id="lcre:Pla8534_47770"/>
<dbReference type="AlphaFoldDB" id="A0A518DYN0"/>
<dbReference type="Proteomes" id="UP000317648">
    <property type="component" value="Chromosome"/>
</dbReference>
<sequence>MELVTAAELTDAMVSAARPSIKAFAAAHAAEQIVGLAVETLAEMRYFHLAAETASHCRMSQELRPYLETSYLLPEDISSNCQEWRYFDFNSNCEVWTEQWAPMEERISEYDRSLKTLGPDERVVAWEELTHTFWRASVAALARLLDSEEVRSLPKGSCFVTFIYEHHDVF</sequence>
<evidence type="ECO:0000313" key="1">
    <source>
        <dbReference type="EMBL" id="QDU96952.1"/>
    </source>
</evidence>
<reference evidence="1 2" key="1">
    <citation type="submission" date="2019-02" db="EMBL/GenBank/DDBJ databases">
        <title>Deep-cultivation of Planctomycetes and their phenomic and genomic characterization uncovers novel biology.</title>
        <authorList>
            <person name="Wiegand S."/>
            <person name="Jogler M."/>
            <person name="Boedeker C."/>
            <person name="Pinto D."/>
            <person name="Vollmers J."/>
            <person name="Rivas-Marin E."/>
            <person name="Kohn T."/>
            <person name="Peeters S.H."/>
            <person name="Heuer A."/>
            <person name="Rast P."/>
            <person name="Oberbeckmann S."/>
            <person name="Bunk B."/>
            <person name="Jeske O."/>
            <person name="Meyerdierks A."/>
            <person name="Storesund J.E."/>
            <person name="Kallscheuer N."/>
            <person name="Luecker S."/>
            <person name="Lage O.M."/>
            <person name="Pohl T."/>
            <person name="Merkel B.J."/>
            <person name="Hornburger P."/>
            <person name="Mueller R.-W."/>
            <person name="Bruemmer F."/>
            <person name="Labrenz M."/>
            <person name="Spormann A.M."/>
            <person name="Op den Camp H."/>
            <person name="Overmann J."/>
            <person name="Amann R."/>
            <person name="Jetten M.S.M."/>
            <person name="Mascher T."/>
            <person name="Medema M.H."/>
            <person name="Devos D.P."/>
            <person name="Kaster A.-K."/>
            <person name="Ovreas L."/>
            <person name="Rohde M."/>
            <person name="Galperin M.Y."/>
            <person name="Jogler C."/>
        </authorList>
    </citation>
    <scope>NUCLEOTIDE SEQUENCE [LARGE SCALE GENOMIC DNA]</scope>
    <source>
        <strain evidence="1 2">Pla85_3_4</strain>
    </source>
</reference>
<name>A0A518DYN0_9BACT</name>